<dbReference type="PROSITE" id="PS50082">
    <property type="entry name" value="WD_REPEATS_2"/>
    <property type="match status" value="1"/>
</dbReference>
<keyword evidence="2" id="KW-0677">Repeat</keyword>
<accession>A0ABD0NMM5</accession>
<keyword evidence="5" id="KW-1185">Reference proteome</keyword>
<dbReference type="EMBL" id="JAMKFB020000021">
    <property type="protein sequence ID" value="KAL0162201.1"/>
    <property type="molecule type" value="Genomic_DNA"/>
</dbReference>
<evidence type="ECO:0000313" key="4">
    <source>
        <dbReference type="EMBL" id="KAL0162201.1"/>
    </source>
</evidence>
<dbReference type="Gene3D" id="2.130.10.10">
    <property type="entry name" value="YVTN repeat-like/Quinoprotein amine dehydrogenase"/>
    <property type="match status" value="1"/>
</dbReference>
<keyword evidence="1 3" id="KW-0853">WD repeat</keyword>
<dbReference type="Pfam" id="PF00400">
    <property type="entry name" value="WD40"/>
    <property type="match status" value="1"/>
</dbReference>
<comment type="caution">
    <text evidence="4">The sequence shown here is derived from an EMBL/GenBank/DDBJ whole genome shotgun (WGS) entry which is preliminary data.</text>
</comment>
<dbReference type="InterPro" id="IPR015943">
    <property type="entry name" value="WD40/YVTN_repeat-like_dom_sf"/>
</dbReference>
<proteinExistence type="predicted"/>
<dbReference type="PANTHER" id="PTHR19848:SF8">
    <property type="entry name" value="F-BOX AND WD REPEAT DOMAIN CONTAINING 7"/>
    <property type="match status" value="1"/>
</dbReference>
<gene>
    <name evidence="4" type="ORF">M9458_041597</name>
</gene>
<feature type="non-terminal residue" evidence="4">
    <location>
        <position position="1"/>
    </location>
</feature>
<evidence type="ECO:0000313" key="5">
    <source>
        <dbReference type="Proteomes" id="UP001529510"/>
    </source>
</evidence>
<dbReference type="PROSITE" id="PS50294">
    <property type="entry name" value="WD_REPEATS_REGION"/>
    <property type="match status" value="1"/>
</dbReference>
<name>A0ABD0NMM5_CIRMR</name>
<dbReference type="AlphaFoldDB" id="A0ABD0NMM5"/>
<evidence type="ECO:0000256" key="1">
    <source>
        <dbReference type="ARBA" id="ARBA00022574"/>
    </source>
</evidence>
<evidence type="ECO:0000256" key="2">
    <source>
        <dbReference type="ARBA" id="ARBA00022737"/>
    </source>
</evidence>
<protein>
    <submittedName>
        <fullName evidence="4">Uncharacterized protein</fullName>
    </submittedName>
</protein>
<feature type="repeat" description="WD" evidence="3">
    <location>
        <begin position="1"/>
        <end position="41"/>
    </location>
</feature>
<dbReference type="InterPro" id="IPR036322">
    <property type="entry name" value="WD40_repeat_dom_sf"/>
</dbReference>
<reference evidence="4 5" key="1">
    <citation type="submission" date="2024-05" db="EMBL/GenBank/DDBJ databases">
        <title>Genome sequencing and assembly of Indian major carp, Cirrhinus mrigala (Hamilton, 1822).</title>
        <authorList>
            <person name="Mohindra V."/>
            <person name="Chowdhury L.M."/>
            <person name="Lal K."/>
            <person name="Jena J.K."/>
        </authorList>
    </citation>
    <scope>NUCLEOTIDE SEQUENCE [LARGE SCALE GENOMIC DNA]</scope>
    <source>
        <strain evidence="4">CM1030</strain>
        <tissue evidence="4">Blood</tissue>
    </source>
</reference>
<dbReference type="SUPFAM" id="SSF50978">
    <property type="entry name" value="WD40 repeat-like"/>
    <property type="match status" value="1"/>
</dbReference>
<dbReference type="InterPro" id="IPR001680">
    <property type="entry name" value="WD40_rpt"/>
</dbReference>
<feature type="non-terminal residue" evidence="4">
    <location>
        <position position="52"/>
    </location>
</feature>
<sequence>VGHDNWVRGVLFHPGGRFVVSCADDKTLRIWDYKNKRCMKTLSAHEHFVTSL</sequence>
<evidence type="ECO:0000256" key="3">
    <source>
        <dbReference type="PROSITE-ProRule" id="PRU00221"/>
    </source>
</evidence>
<organism evidence="4 5">
    <name type="scientific">Cirrhinus mrigala</name>
    <name type="common">Mrigala</name>
    <dbReference type="NCBI Taxonomy" id="683832"/>
    <lineage>
        <taxon>Eukaryota</taxon>
        <taxon>Metazoa</taxon>
        <taxon>Chordata</taxon>
        <taxon>Craniata</taxon>
        <taxon>Vertebrata</taxon>
        <taxon>Euteleostomi</taxon>
        <taxon>Actinopterygii</taxon>
        <taxon>Neopterygii</taxon>
        <taxon>Teleostei</taxon>
        <taxon>Ostariophysi</taxon>
        <taxon>Cypriniformes</taxon>
        <taxon>Cyprinidae</taxon>
        <taxon>Labeoninae</taxon>
        <taxon>Labeonini</taxon>
        <taxon>Cirrhinus</taxon>
    </lineage>
</organism>
<dbReference type="PANTHER" id="PTHR19848">
    <property type="entry name" value="WD40 REPEAT PROTEIN"/>
    <property type="match status" value="1"/>
</dbReference>
<dbReference type="Proteomes" id="UP001529510">
    <property type="component" value="Unassembled WGS sequence"/>
</dbReference>